<dbReference type="Gene3D" id="3.40.50.1000">
    <property type="entry name" value="HAD superfamily/HAD-like"/>
    <property type="match status" value="1"/>
</dbReference>
<evidence type="ECO:0000259" key="1">
    <source>
        <dbReference type="Pfam" id="PF03031"/>
    </source>
</evidence>
<dbReference type="OrthoDB" id="282100at2"/>
<dbReference type="Proteomes" id="UP000017184">
    <property type="component" value="Chromosome"/>
</dbReference>
<dbReference type="eggNOG" id="COG5190">
    <property type="taxonomic scope" value="Bacteria"/>
</dbReference>
<reference evidence="2 3" key="1">
    <citation type="journal article" date="2013" name="Genome Biol.">
        <title>Genomic analysis reveals key aspects of prokaryotic symbiosis in the phototrophic consortium "Chlorochromatium aggregatum".</title>
        <authorList>
            <person name="Liu Z."/>
            <person name="Muller J."/>
            <person name="Li T."/>
            <person name="Alvey R.M."/>
            <person name="Vogl K."/>
            <person name="Frigaard N.U."/>
            <person name="Rockwell N.C."/>
            <person name="Boyd E.S."/>
            <person name="Tomsho L.P."/>
            <person name="Schuster S.C."/>
            <person name="Henke P."/>
            <person name="Rohde M."/>
            <person name="Overmann J."/>
            <person name="Bryant D.A."/>
        </authorList>
    </citation>
    <scope>NUCLEOTIDE SEQUENCE [LARGE SCALE GENOMIC DNA]</scope>
    <source>
        <strain evidence="2">CR</strain>
    </source>
</reference>
<dbReference type="RefSeq" id="WP_022776674.1">
    <property type="nucleotide sequence ID" value="NC_022576.1"/>
</dbReference>
<dbReference type="Pfam" id="PF03031">
    <property type="entry name" value="NIF"/>
    <property type="match status" value="1"/>
</dbReference>
<dbReference type="InterPro" id="IPR036412">
    <property type="entry name" value="HAD-like_sf"/>
</dbReference>
<keyword evidence="3" id="KW-1185">Reference proteome</keyword>
<sequence length="145" mass="16655">MPRPSVLTLDLEGTLISNSMSQIPRPGLFAFLEECRALFSRILIFTAVREDRFRQIAHLLVEERVAPPWFATVEFVSWEGKTKDLRFVQDALVHETLLVDDFEAYVHPGQESQWVKVDGFDFPYSDKDEGLARVLSDLKLRLCVA</sequence>
<dbReference type="InterPro" id="IPR023214">
    <property type="entry name" value="HAD_sf"/>
</dbReference>
<name>U5NEZ6_9BURK</name>
<dbReference type="HOGENOM" id="CLU_123340_0_0_4"/>
<gene>
    <name evidence="2" type="ORF">Cenrod_2689</name>
</gene>
<protein>
    <recommendedName>
        <fullName evidence="1">FCP1 homology domain-containing protein</fullName>
    </recommendedName>
</protein>
<dbReference type="InterPro" id="IPR004274">
    <property type="entry name" value="FCP1_dom"/>
</dbReference>
<proteinExistence type="predicted"/>
<accession>U5NEZ6</accession>
<dbReference type="SUPFAM" id="SSF56784">
    <property type="entry name" value="HAD-like"/>
    <property type="match status" value="1"/>
</dbReference>
<dbReference type="EMBL" id="CP004885">
    <property type="protein sequence ID" value="AGX88739.1"/>
    <property type="molecule type" value="Genomic_DNA"/>
</dbReference>
<evidence type="ECO:0000313" key="2">
    <source>
        <dbReference type="EMBL" id="AGX88739.1"/>
    </source>
</evidence>
<dbReference type="STRING" id="946483.Cenrod_2689"/>
<dbReference type="AlphaFoldDB" id="U5NEZ6"/>
<organism evidence="2 3">
    <name type="scientific">Candidatus Symbiobacter mobilis CR</name>
    <dbReference type="NCBI Taxonomy" id="946483"/>
    <lineage>
        <taxon>Bacteria</taxon>
        <taxon>Pseudomonadati</taxon>
        <taxon>Pseudomonadota</taxon>
        <taxon>Betaproteobacteria</taxon>
        <taxon>Burkholderiales</taxon>
        <taxon>Comamonadaceae</taxon>
    </lineage>
</organism>
<evidence type="ECO:0000313" key="3">
    <source>
        <dbReference type="Proteomes" id="UP000017184"/>
    </source>
</evidence>
<dbReference type="KEGG" id="cbx:Cenrod_2689"/>
<feature type="domain" description="FCP1 homology" evidence="1">
    <location>
        <begin position="6"/>
        <end position="137"/>
    </location>
</feature>